<keyword evidence="2" id="KW-1133">Transmembrane helix</keyword>
<protein>
    <submittedName>
        <fullName evidence="3">Uncharacterized protein</fullName>
    </submittedName>
</protein>
<reference evidence="3 4" key="1">
    <citation type="submission" date="2020-08" db="EMBL/GenBank/DDBJ databases">
        <title>Sequencing the genomes of 1000 actinobacteria strains.</title>
        <authorList>
            <person name="Klenk H.-P."/>
        </authorList>
    </citation>
    <scope>NUCLEOTIDE SEQUENCE [LARGE SCALE GENOMIC DNA]</scope>
    <source>
        <strain evidence="3 4">DSM 45362</strain>
    </source>
</reference>
<organism evidence="3 4">
    <name type="scientific">Allocatelliglobosispora scoriae</name>
    <dbReference type="NCBI Taxonomy" id="643052"/>
    <lineage>
        <taxon>Bacteria</taxon>
        <taxon>Bacillati</taxon>
        <taxon>Actinomycetota</taxon>
        <taxon>Actinomycetes</taxon>
        <taxon>Micromonosporales</taxon>
        <taxon>Micromonosporaceae</taxon>
        <taxon>Allocatelliglobosispora</taxon>
    </lineage>
</organism>
<dbReference type="Proteomes" id="UP000587527">
    <property type="component" value="Unassembled WGS sequence"/>
</dbReference>
<evidence type="ECO:0000313" key="3">
    <source>
        <dbReference type="EMBL" id="MBB5870459.1"/>
    </source>
</evidence>
<keyword evidence="4" id="KW-1185">Reference proteome</keyword>
<feature type="compositionally biased region" description="Polar residues" evidence="1">
    <location>
        <begin position="1"/>
        <end position="13"/>
    </location>
</feature>
<keyword evidence="2" id="KW-0812">Transmembrane</keyword>
<proteinExistence type="predicted"/>
<gene>
    <name evidence="3" type="ORF">F4553_003838</name>
</gene>
<sequence length="251" mass="25936">MTGQPMDSTTPNPWASDASDFIPVDLPPETTVSSGGSPAAVPYYVPAPVPAPALAAEESWPTREMMAGHRGRFRHAATTSEPTKVTAPLSRRRPGLSLAAVVVLSLLAAFFAWVTAEPLWLALGHGDVGTATVTQCVGTGVGQRCVGDFTAIDGTLVERVTLLGVGTSGAGSSISARMVGVTSDQAYVGAALHGLHLRWLVGFALTMLCGLGIALATGSIRIPDRRSRRFAVGISLGAPLLLMVGFLAATF</sequence>
<feature type="transmembrane region" description="Helical" evidence="2">
    <location>
        <begin position="197"/>
        <end position="218"/>
    </location>
</feature>
<evidence type="ECO:0000256" key="1">
    <source>
        <dbReference type="SAM" id="MobiDB-lite"/>
    </source>
</evidence>
<accession>A0A841BTH4</accession>
<feature type="region of interest" description="Disordered" evidence="1">
    <location>
        <begin position="1"/>
        <end position="35"/>
    </location>
</feature>
<keyword evidence="2" id="KW-0472">Membrane</keyword>
<evidence type="ECO:0000256" key="2">
    <source>
        <dbReference type="SAM" id="Phobius"/>
    </source>
</evidence>
<name>A0A841BTH4_9ACTN</name>
<comment type="caution">
    <text evidence="3">The sequence shown here is derived from an EMBL/GenBank/DDBJ whole genome shotgun (WGS) entry which is preliminary data.</text>
</comment>
<feature type="transmembrane region" description="Helical" evidence="2">
    <location>
        <begin position="96"/>
        <end position="116"/>
    </location>
</feature>
<dbReference type="AlphaFoldDB" id="A0A841BTH4"/>
<dbReference type="EMBL" id="JACHMN010000002">
    <property type="protein sequence ID" value="MBB5870459.1"/>
    <property type="molecule type" value="Genomic_DNA"/>
</dbReference>
<evidence type="ECO:0000313" key="4">
    <source>
        <dbReference type="Proteomes" id="UP000587527"/>
    </source>
</evidence>
<dbReference type="RefSeq" id="WP_184837867.1">
    <property type="nucleotide sequence ID" value="NZ_JACHMN010000002.1"/>
</dbReference>
<feature type="transmembrane region" description="Helical" evidence="2">
    <location>
        <begin position="230"/>
        <end position="249"/>
    </location>
</feature>